<feature type="non-terminal residue" evidence="1">
    <location>
        <position position="138"/>
    </location>
</feature>
<sequence length="138" mass="15885">PSTSERLHAFLETKACQISLPLPEDPHKRWEVSIRAVTRLPHSVPDRLLSSRPLALTPIQEQQPSFIRWQDRDIAGFLESSGRPRVPGWQRWILHKGSSGGMLISSGHEFPRQRACLRQVLHLLRVRVQRMTKGPPHR</sequence>
<name>A0AC60PZN6_IXOPE</name>
<reference evidence="1 2" key="1">
    <citation type="journal article" date="2020" name="Cell">
        <title>Large-Scale Comparative Analyses of Tick Genomes Elucidate Their Genetic Diversity and Vector Capacities.</title>
        <authorList>
            <consortium name="Tick Genome and Microbiome Consortium (TIGMIC)"/>
            <person name="Jia N."/>
            <person name="Wang J."/>
            <person name="Shi W."/>
            <person name="Du L."/>
            <person name="Sun Y."/>
            <person name="Zhan W."/>
            <person name="Jiang J.F."/>
            <person name="Wang Q."/>
            <person name="Zhang B."/>
            <person name="Ji P."/>
            <person name="Bell-Sakyi L."/>
            <person name="Cui X.M."/>
            <person name="Yuan T.T."/>
            <person name="Jiang B.G."/>
            <person name="Yang W.F."/>
            <person name="Lam T.T."/>
            <person name="Chang Q.C."/>
            <person name="Ding S.J."/>
            <person name="Wang X.J."/>
            <person name="Zhu J.G."/>
            <person name="Ruan X.D."/>
            <person name="Zhao L."/>
            <person name="Wei J.T."/>
            <person name="Ye R.Z."/>
            <person name="Que T.C."/>
            <person name="Du C.H."/>
            <person name="Zhou Y.H."/>
            <person name="Cheng J.X."/>
            <person name="Dai P.F."/>
            <person name="Guo W.B."/>
            <person name="Han X.H."/>
            <person name="Huang E.J."/>
            <person name="Li L.F."/>
            <person name="Wei W."/>
            <person name="Gao Y.C."/>
            <person name="Liu J.Z."/>
            <person name="Shao H.Z."/>
            <person name="Wang X."/>
            <person name="Wang C.C."/>
            <person name="Yang T.C."/>
            <person name="Huo Q.B."/>
            <person name="Li W."/>
            <person name="Chen H.Y."/>
            <person name="Chen S.E."/>
            <person name="Zhou L.G."/>
            <person name="Ni X.B."/>
            <person name="Tian J.H."/>
            <person name="Sheng Y."/>
            <person name="Liu T."/>
            <person name="Pan Y.S."/>
            <person name="Xia L.Y."/>
            <person name="Li J."/>
            <person name="Zhao F."/>
            <person name="Cao W.C."/>
        </authorList>
    </citation>
    <scope>NUCLEOTIDE SEQUENCE [LARGE SCALE GENOMIC DNA]</scope>
    <source>
        <strain evidence="1">Iper-2018</strain>
    </source>
</reference>
<organism evidence="1 2">
    <name type="scientific">Ixodes persulcatus</name>
    <name type="common">Taiga tick</name>
    <dbReference type="NCBI Taxonomy" id="34615"/>
    <lineage>
        <taxon>Eukaryota</taxon>
        <taxon>Metazoa</taxon>
        <taxon>Ecdysozoa</taxon>
        <taxon>Arthropoda</taxon>
        <taxon>Chelicerata</taxon>
        <taxon>Arachnida</taxon>
        <taxon>Acari</taxon>
        <taxon>Parasitiformes</taxon>
        <taxon>Ixodida</taxon>
        <taxon>Ixodoidea</taxon>
        <taxon>Ixodidae</taxon>
        <taxon>Ixodinae</taxon>
        <taxon>Ixodes</taxon>
    </lineage>
</organism>
<protein>
    <submittedName>
        <fullName evidence="1">Uncharacterized protein</fullName>
    </submittedName>
</protein>
<proteinExistence type="predicted"/>
<evidence type="ECO:0000313" key="2">
    <source>
        <dbReference type="Proteomes" id="UP000805193"/>
    </source>
</evidence>
<feature type="non-terminal residue" evidence="1">
    <location>
        <position position="1"/>
    </location>
</feature>
<dbReference type="EMBL" id="JABSTQ010009682">
    <property type="protein sequence ID" value="KAG0426817.1"/>
    <property type="molecule type" value="Genomic_DNA"/>
</dbReference>
<dbReference type="Proteomes" id="UP000805193">
    <property type="component" value="Unassembled WGS sequence"/>
</dbReference>
<keyword evidence="2" id="KW-1185">Reference proteome</keyword>
<gene>
    <name evidence="1" type="ORF">HPB47_026095</name>
</gene>
<accession>A0AC60PZN6</accession>
<evidence type="ECO:0000313" key="1">
    <source>
        <dbReference type="EMBL" id="KAG0426817.1"/>
    </source>
</evidence>
<comment type="caution">
    <text evidence="1">The sequence shown here is derived from an EMBL/GenBank/DDBJ whole genome shotgun (WGS) entry which is preliminary data.</text>
</comment>